<feature type="domain" description="C3H1-type" evidence="3">
    <location>
        <begin position="153"/>
        <end position="186"/>
    </location>
</feature>
<feature type="region of interest" description="Disordered" evidence="2">
    <location>
        <begin position="273"/>
        <end position="302"/>
    </location>
</feature>
<gene>
    <name evidence="4" type="ORF">BO78DRAFT_434599</name>
</gene>
<feature type="region of interest" description="Disordered" evidence="2">
    <location>
        <begin position="422"/>
        <end position="482"/>
    </location>
</feature>
<evidence type="ECO:0000313" key="5">
    <source>
        <dbReference type="Proteomes" id="UP000248423"/>
    </source>
</evidence>
<organism evidence="4 5">
    <name type="scientific">Aspergillus sclerotiicarbonarius (strain CBS 121057 / IBT 28362)</name>
    <dbReference type="NCBI Taxonomy" id="1448318"/>
    <lineage>
        <taxon>Eukaryota</taxon>
        <taxon>Fungi</taxon>
        <taxon>Dikarya</taxon>
        <taxon>Ascomycota</taxon>
        <taxon>Pezizomycotina</taxon>
        <taxon>Eurotiomycetes</taxon>
        <taxon>Eurotiomycetidae</taxon>
        <taxon>Eurotiales</taxon>
        <taxon>Aspergillaceae</taxon>
        <taxon>Aspergillus</taxon>
        <taxon>Aspergillus subgen. Circumdati</taxon>
    </lineage>
</organism>
<reference evidence="4 5" key="1">
    <citation type="submission" date="2018-02" db="EMBL/GenBank/DDBJ databases">
        <title>The genomes of Aspergillus section Nigri reveals drivers in fungal speciation.</title>
        <authorList>
            <consortium name="DOE Joint Genome Institute"/>
            <person name="Vesth T.C."/>
            <person name="Nybo J."/>
            <person name="Theobald S."/>
            <person name="Brandl J."/>
            <person name="Frisvad J.C."/>
            <person name="Nielsen K.F."/>
            <person name="Lyhne E.K."/>
            <person name="Kogle M.E."/>
            <person name="Kuo A."/>
            <person name="Riley R."/>
            <person name="Clum A."/>
            <person name="Nolan M."/>
            <person name="Lipzen A."/>
            <person name="Salamov A."/>
            <person name="Henrissat B."/>
            <person name="Wiebenga A."/>
            <person name="De vries R.P."/>
            <person name="Grigoriev I.V."/>
            <person name="Mortensen U.H."/>
            <person name="Andersen M.R."/>
            <person name="Baker S.E."/>
        </authorList>
    </citation>
    <scope>NUCLEOTIDE SEQUENCE [LARGE SCALE GENOMIC DNA]</scope>
    <source>
        <strain evidence="4 5">CBS 121057</strain>
    </source>
</reference>
<dbReference type="AlphaFoldDB" id="A0A319ERH6"/>
<sequence length="509" mass="54995">MSSPVGPRYFCTRPNGAFTPLIAVDELPSHVSIRGVPRNLQPDQTRGMTSLGTVAPRTQAYWVENLNNAGPSASSTRAPFTNAAAHRAPDPDQQATLAWLLSSDTVPESIRLAVSTLQEFGLLHHLFPGDLSGGNWVVPSGGGGGARQGPHHNSKKEYCSYWLRHGECDYQQQGKSASCLYKHEMPRDQPTLERLGLREIPRWWREKHGMVLPNGHSHARFHHARAALPPADSNSFATIQYPSQPEINGVLGAHDIEPESKRTLSSPYAVQQSSLALPGPSRPAYESRKASDSQKHGAKHGSSLKKLDLLSFDPLPDFAEYSSVGSASRNMCAIAYPETSDFANPDVNHEFLRSVQSLMPPPVAESPDYLMASSPFQSSQSQTRPRKAQRSRRLYQARPDAGLEVSNPDAFGGVYRGYGTGPSSMTSPTSRVAPGSHLASPVIGSVLGNTSEPPTRDPSPSIHSGPVSADSSPGVRPSFGAIGAKRVLRQKSIASSEDELFSMNTKDGR</sequence>
<dbReference type="EMBL" id="KZ826315">
    <property type="protein sequence ID" value="PYI12270.1"/>
    <property type="molecule type" value="Genomic_DNA"/>
</dbReference>
<keyword evidence="1" id="KW-0862">Zinc</keyword>
<dbReference type="PROSITE" id="PS50103">
    <property type="entry name" value="ZF_C3H1"/>
    <property type="match status" value="1"/>
</dbReference>
<feature type="compositionally biased region" description="Basic and acidic residues" evidence="2">
    <location>
        <begin position="285"/>
        <end position="295"/>
    </location>
</feature>
<proteinExistence type="predicted"/>
<evidence type="ECO:0000259" key="3">
    <source>
        <dbReference type="PROSITE" id="PS50103"/>
    </source>
</evidence>
<keyword evidence="5" id="KW-1185">Reference proteome</keyword>
<evidence type="ECO:0000256" key="2">
    <source>
        <dbReference type="SAM" id="MobiDB-lite"/>
    </source>
</evidence>
<accession>A0A319ERH6</accession>
<dbReference type="VEuPathDB" id="FungiDB:BO78DRAFT_434599"/>
<name>A0A319ERH6_ASPSB</name>
<evidence type="ECO:0000256" key="1">
    <source>
        <dbReference type="PROSITE-ProRule" id="PRU00723"/>
    </source>
</evidence>
<dbReference type="GO" id="GO:0008270">
    <property type="term" value="F:zinc ion binding"/>
    <property type="evidence" value="ECO:0007669"/>
    <property type="project" value="UniProtKB-KW"/>
</dbReference>
<feature type="region of interest" description="Disordered" evidence="2">
    <location>
        <begin position="364"/>
        <end position="410"/>
    </location>
</feature>
<keyword evidence="1" id="KW-0479">Metal-binding</keyword>
<dbReference type="Proteomes" id="UP000248423">
    <property type="component" value="Unassembled WGS sequence"/>
</dbReference>
<dbReference type="OrthoDB" id="5355510at2759"/>
<dbReference type="InterPro" id="IPR000571">
    <property type="entry name" value="Znf_CCCH"/>
</dbReference>
<feature type="compositionally biased region" description="Polar residues" evidence="2">
    <location>
        <begin position="374"/>
        <end position="383"/>
    </location>
</feature>
<keyword evidence="1" id="KW-0863">Zinc-finger</keyword>
<evidence type="ECO:0000313" key="4">
    <source>
        <dbReference type="EMBL" id="PYI12270.1"/>
    </source>
</evidence>
<feature type="compositionally biased region" description="Basic residues" evidence="2">
    <location>
        <begin position="384"/>
        <end position="395"/>
    </location>
</feature>
<dbReference type="STRING" id="1448318.A0A319ERH6"/>
<feature type="zinc finger region" description="C3H1-type" evidence="1">
    <location>
        <begin position="153"/>
        <end position="186"/>
    </location>
</feature>
<protein>
    <recommendedName>
        <fullName evidence="3">C3H1-type domain-containing protein</fullName>
    </recommendedName>
</protein>